<dbReference type="InParanoid" id="M4C5X0"/>
<evidence type="ECO:0000313" key="3">
    <source>
        <dbReference type="Proteomes" id="UP000011713"/>
    </source>
</evidence>
<reference evidence="2" key="2">
    <citation type="submission" date="2015-06" db="UniProtKB">
        <authorList>
            <consortium name="EnsemblProtists"/>
        </authorList>
    </citation>
    <scope>IDENTIFICATION</scope>
    <source>
        <strain evidence="2">Emoy2</strain>
    </source>
</reference>
<dbReference type="HOGENOM" id="CLU_1829055_0_0_1"/>
<proteinExistence type="predicted"/>
<organism evidence="2 3">
    <name type="scientific">Hyaloperonospora arabidopsidis (strain Emoy2)</name>
    <name type="common">Downy mildew agent</name>
    <name type="synonym">Peronospora arabidopsidis</name>
    <dbReference type="NCBI Taxonomy" id="559515"/>
    <lineage>
        <taxon>Eukaryota</taxon>
        <taxon>Sar</taxon>
        <taxon>Stramenopiles</taxon>
        <taxon>Oomycota</taxon>
        <taxon>Peronosporomycetes</taxon>
        <taxon>Peronosporales</taxon>
        <taxon>Peronosporaceae</taxon>
        <taxon>Hyaloperonospora</taxon>
    </lineage>
</organism>
<dbReference type="Proteomes" id="UP000011713">
    <property type="component" value="Unassembled WGS sequence"/>
</dbReference>
<feature type="compositionally biased region" description="Low complexity" evidence="1">
    <location>
        <begin position="56"/>
        <end position="85"/>
    </location>
</feature>
<dbReference type="AlphaFoldDB" id="M4C5X0"/>
<keyword evidence="3" id="KW-1185">Reference proteome</keyword>
<sequence length="141" mass="15814">MDRSQIGGREIAVLFAKQHRKSPQEMRRILNLPADRSRSNSAGRKRDSVSPRRSPRASPSPRRSPRGSPSPRRSQRGSPSPRRASTSPNRKLFAAAFNRHSLDINRALVRAQTEEELERSLHAETGTGKEALHFNSIKNVS</sequence>
<accession>M4C5X0</accession>
<dbReference type="EnsemblProtists" id="HpaT814499">
    <property type="protein sequence ID" value="HpaP814499"/>
    <property type="gene ID" value="HpaG814499"/>
</dbReference>
<dbReference type="VEuPathDB" id="FungiDB:HpaG814499"/>
<feature type="region of interest" description="Disordered" evidence="1">
    <location>
        <begin position="15"/>
        <end position="91"/>
    </location>
</feature>
<feature type="region of interest" description="Disordered" evidence="1">
    <location>
        <begin position="120"/>
        <end position="141"/>
    </location>
</feature>
<dbReference type="EMBL" id="JH599879">
    <property type="status" value="NOT_ANNOTATED_CDS"/>
    <property type="molecule type" value="Genomic_DNA"/>
</dbReference>
<dbReference type="STRING" id="559515.M4C5X0"/>
<protein>
    <submittedName>
        <fullName evidence="2">Uncharacterized protein</fullName>
    </submittedName>
</protein>
<reference evidence="3" key="1">
    <citation type="journal article" date="2010" name="Science">
        <title>Signatures of adaptation to obligate biotrophy in the Hyaloperonospora arabidopsidis genome.</title>
        <authorList>
            <person name="Baxter L."/>
            <person name="Tripathy S."/>
            <person name="Ishaque N."/>
            <person name="Boot N."/>
            <person name="Cabral A."/>
            <person name="Kemen E."/>
            <person name="Thines M."/>
            <person name="Ah-Fong A."/>
            <person name="Anderson R."/>
            <person name="Badejoko W."/>
            <person name="Bittner-Eddy P."/>
            <person name="Boore J.L."/>
            <person name="Chibucos M.C."/>
            <person name="Coates M."/>
            <person name="Dehal P."/>
            <person name="Delehaunty K."/>
            <person name="Dong S."/>
            <person name="Downton P."/>
            <person name="Dumas B."/>
            <person name="Fabro G."/>
            <person name="Fronick C."/>
            <person name="Fuerstenberg S.I."/>
            <person name="Fulton L."/>
            <person name="Gaulin E."/>
            <person name="Govers F."/>
            <person name="Hughes L."/>
            <person name="Humphray S."/>
            <person name="Jiang R.H."/>
            <person name="Judelson H."/>
            <person name="Kamoun S."/>
            <person name="Kyung K."/>
            <person name="Meijer H."/>
            <person name="Minx P."/>
            <person name="Morris P."/>
            <person name="Nelson J."/>
            <person name="Phuntumart V."/>
            <person name="Qutob D."/>
            <person name="Rehmany A."/>
            <person name="Rougon-Cardoso A."/>
            <person name="Ryden P."/>
            <person name="Torto-Alalibo T."/>
            <person name="Studholme D."/>
            <person name="Wang Y."/>
            <person name="Win J."/>
            <person name="Wood J."/>
            <person name="Clifton S.W."/>
            <person name="Rogers J."/>
            <person name="Van den Ackerveken G."/>
            <person name="Jones J.D."/>
            <person name="McDowell J.M."/>
            <person name="Beynon J."/>
            <person name="Tyler B.M."/>
        </authorList>
    </citation>
    <scope>NUCLEOTIDE SEQUENCE [LARGE SCALE GENOMIC DNA]</scope>
    <source>
        <strain evidence="3">Emoy2</strain>
    </source>
</reference>
<name>M4C5X0_HYAAE</name>
<evidence type="ECO:0000256" key="1">
    <source>
        <dbReference type="SAM" id="MobiDB-lite"/>
    </source>
</evidence>
<evidence type="ECO:0000313" key="2">
    <source>
        <dbReference type="EnsemblProtists" id="HpaP814499"/>
    </source>
</evidence>